<dbReference type="InterPro" id="IPR011032">
    <property type="entry name" value="GroES-like_sf"/>
</dbReference>
<evidence type="ECO:0000256" key="9">
    <source>
        <dbReference type="SAM" id="MobiDB-lite"/>
    </source>
</evidence>
<keyword evidence="14" id="KW-1185">Reference proteome</keyword>
<gene>
    <name evidence="13" type="ORF">N7460_009711</name>
</gene>
<feature type="non-terminal residue" evidence="13">
    <location>
        <position position="443"/>
    </location>
</feature>
<dbReference type="PANTHER" id="PTHR43161">
    <property type="entry name" value="SORBITOL DEHYDROGENASE"/>
    <property type="match status" value="1"/>
</dbReference>
<feature type="signal peptide" evidence="10">
    <location>
        <begin position="1"/>
        <end position="26"/>
    </location>
</feature>
<dbReference type="InterPro" id="IPR045306">
    <property type="entry name" value="SDH-like"/>
</dbReference>
<dbReference type="InterPro" id="IPR036291">
    <property type="entry name" value="NAD(P)-bd_dom_sf"/>
</dbReference>
<evidence type="ECO:0000256" key="5">
    <source>
        <dbReference type="ARBA" id="ARBA00022833"/>
    </source>
</evidence>
<reference evidence="13" key="1">
    <citation type="journal article" date="2023" name="IMA Fungus">
        <title>Comparative genomic study of the Penicillium genus elucidates a diverse pangenome and 15 lateral gene transfer events.</title>
        <authorList>
            <person name="Petersen C."/>
            <person name="Sorensen T."/>
            <person name="Nielsen M.R."/>
            <person name="Sondergaard T.E."/>
            <person name="Sorensen J.L."/>
            <person name="Fitzpatrick D.A."/>
            <person name="Frisvad J.C."/>
            <person name="Nielsen K.L."/>
        </authorList>
    </citation>
    <scope>NUCLEOTIDE SEQUENCE</scope>
    <source>
        <strain evidence="13">IBT 15450</strain>
    </source>
</reference>
<dbReference type="Gene3D" id="3.40.50.720">
    <property type="entry name" value="NAD(P)-binding Rossmann-like Domain"/>
    <property type="match status" value="1"/>
</dbReference>
<evidence type="ECO:0000313" key="14">
    <source>
        <dbReference type="Proteomes" id="UP001219568"/>
    </source>
</evidence>
<evidence type="ECO:0000256" key="6">
    <source>
        <dbReference type="ARBA" id="ARBA00023002"/>
    </source>
</evidence>
<dbReference type="Proteomes" id="UP001219568">
    <property type="component" value="Unassembled WGS sequence"/>
</dbReference>
<proteinExistence type="inferred from homology"/>
<evidence type="ECO:0008006" key="15">
    <source>
        <dbReference type="Google" id="ProtNLM"/>
    </source>
</evidence>
<dbReference type="InterPro" id="IPR013149">
    <property type="entry name" value="ADH-like_C"/>
</dbReference>
<dbReference type="CDD" id="cd05285">
    <property type="entry name" value="sorbitol_DH"/>
    <property type="match status" value="1"/>
</dbReference>
<keyword evidence="4 8" id="KW-0479">Metal-binding</keyword>
<evidence type="ECO:0000256" key="10">
    <source>
        <dbReference type="SAM" id="SignalP"/>
    </source>
</evidence>
<sequence length="443" mass="45917">GVAGIRFTSLFSLYSLTVTATVTATAHPTAIMTDTSTTALVLHGAKDLRVEQRTVSAPSAHEVQVAIRATGLCGSDLHYYSHGRNGDFVVREPMCLGHESAGTVTATGSSVSNLKPGDRVALEVGLPCRSCALCKQGRYNICKEMRFRSSAKTYPHLDGTLMDRTNHPADMCHAIPDSVSDAAGALVEPLAVCLHAVRRSHPPTKEEVGLNAAAGEETAALVFGAGAIGLLIAGALAASENFTSILVADIDERRLEIAKSMGLGLKTALIPRGDPSNPPPAKDAPHAEQTAYALSTAQSVAATLTKAASSSESGLTMPGFSRVYDCTGVPACVQAGIYASAPGGVLVQIGMGNPVQTVPVGAAALREVDIIGVFRYDGAAYPAAIALLASGKMSSVEEKVVTHRVRLEEGARAFQLAGAGVDEDGRPVVKVIIENRGRANGLL</sequence>
<evidence type="ECO:0000259" key="12">
    <source>
        <dbReference type="Pfam" id="PF08240"/>
    </source>
</evidence>
<dbReference type="PROSITE" id="PS00059">
    <property type="entry name" value="ADH_ZINC"/>
    <property type="match status" value="1"/>
</dbReference>
<dbReference type="InterPro" id="IPR002328">
    <property type="entry name" value="ADH_Zn_CS"/>
</dbReference>
<keyword evidence="6" id="KW-0560">Oxidoreductase</keyword>
<dbReference type="SUPFAM" id="SSF51735">
    <property type="entry name" value="NAD(P)-binding Rossmann-fold domains"/>
    <property type="match status" value="1"/>
</dbReference>
<evidence type="ECO:0000256" key="8">
    <source>
        <dbReference type="RuleBase" id="RU361277"/>
    </source>
</evidence>
<dbReference type="AlphaFoldDB" id="A0AAD6I7X9"/>
<keyword evidence="5 8" id="KW-0862">Zinc</keyword>
<feature type="domain" description="Alcohol dehydrogenase-like C-terminal" evidence="11">
    <location>
        <begin position="315"/>
        <end position="389"/>
    </location>
</feature>
<evidence type="ECO:0000259" key="11">
    <source>
        <dbReference type="Pfam" id="PF00107"/>
    </source>
</evidence>
<organism evidence="13 14">
    <name type="scientific">Penicillium canescens</name>
    <dbReference type="NCBI Taxonomy" id="5083"/>
    <lineage>
        <taxon>Eukaryota</taxon>
        <taxon>Fungi</taxon>
        <taxon>Dikarya</taxon>
        <taxon>Ascomycota</taxon>
        <taxon>Pezizomycotina</taxon>
        <taxon>Eurotiomycetes</taxon>
        <taxon>Eurotiomycetidae</taxon>
        <taxon>Eurotiales</taxon>
        <taxon>Aspergillaceae</taxon>
        <taxon>Penicillium</taxon>
    </lineage>
</organism>
<feature type="region of interest" description="Disordered" evidence="9">
    <location>
        <begin position="269"/>
        <end position="288"/>
    </location>
</feature>
<evidence type="ECO:0000256" key="7">
    <source>
        <dbReference type="ARBA" id="ARBA00023027"/>
    </source>
</evidence>
<dbReference type="Gene3D" id="3.90.180.10">
    <property type="entry name" value="Medium-chain alcohol dehydrogenases, catalytic domain"/>
    <property type="match status" value="1"/>
</dbReference>
<dbReference type="InterPro" id="IPR013154">
    <property type="entry name" value="ADH-like_N"/>
</dbReference>
<name>A0AAD6I7X9_PENCN</name>
<dbReference type="Pfam" id="PF00107">
    <property type="entry name" value="ADH_zinc_N"/>
    <property type="match status" value="1"/>
</dbReference>
<feature type="domain" description="Alcohol dehydrogenase-like N-terminal" evidence="12">
    <location>
        <begin position="60"/>
        <end position="177"/>
    </location>
</feature>
<evidence type="ECO:0000256" key="4">
    <source>
        <dbReference type="ARBA" id="ARBA00022723"/>
    </source>
</evidence>
<dbReference type="PANTHER" id="PTHR43161:SF25">
    <property type="entry name" value="ALCOHOL DEHYDROGENASE, PUTATIVE (AFU_ORTHOLOGUE AFUA_1G14390)-RELATED"/>
    <property type="match status" value="1"/>
</dbReference>
<comment type="pathway">
    <text evidence="2">Carbohydrate degradation.</text>
</comment>
<protein>
    <recommendedName>
        <fullName evidence="15">Zinc-dependent alcohol dehydrogenase</fullName>
    </recommendedName>
</protein>
<comment type="cofactor">
    <cofactor evidence="1 8">
        <name>Zn(2+)</name>
        <dbReference type="ChEBI" id="CHEBI:29105"/>
    </cofactor>
</comment>
<keyword evidence="7" id="KW-0520">NAD</keyword>
<keyword evidence="10" id="KW-0732">Signal</keyword>
<dbReference type="GO" id="GO:0006062">
    <property type="term" value="P:sorbitol catabolic process"/>
    <property type="evidence" value="ECO:0007669"/>
    <property type="project" value="TreeGrafter"/>
</dbReference>
<feature type="chain" id="PRO_5042102860" description="Zinc-dependent alcohol dehydrogenase" evidence="10">
    <location>
        <begin position="27"/>
        <end position="443"/>
    </location>
</feature>
<dbReference type="EMBL" id="JAQJZL010000010">
    <property type="protein sequence ID" value="KAJ6035536.1"/>
    <property type="molecule type" value="Genomic_DNA"/>
</dbReference>
<evidence type="ECO:0000256" key="1">
    <source>
        <dbReference type="ARBA" id="ARBA00001947"/>
    </source>
</evidence>
<evidence type="ECO:0000256" key="2">
    <source>
        <dbReference type="ARBA" id="ARBA00004921"/>
    </source>
</evidence>
<dbReference type="GO" id="GO:0008270">
    <property type="term" value="F:zinc ion binding"/>
    <property type="evidence" value="ECO:0007669"/>
    <property type="project" value="InterPro"/>
</dbReference>
<dbReference type="Pfam" id="PF08240">
    <property type="entry name" value="ADH_N"/>
    <property type="match status" value="1"/>
</dbReference>
<comment type="similarity">
    <text evidence="3 8">Belongs to the zinc-containing alcohol dehydrogenase family.</text>
</comment>
<dbReference type="SUPFAM" id="SSF50129">
    <property type="entry name" value="GroES-like"/>
    <property type="match status" value="1"/>
</dbReference>
<reference evidence="13" key="2">
    <citation type="submission" date="2023-01" db="EMBL/GenBank/DDBJ databases">
        <authorList>
            <person name="Petersen C."/>
        </authorList>
    </citation>
    <scope>NUCLEOTIDE SEQUENCE</scope>
    <source>
        <strain evidence="13">IBT 15450</strain>
    </source>
</reference>
<accession>A0AAD6I7X9</accession>
<evidence type="ECO:0000313" key="13">
    <source>
        <dbReference type="EMBL" id="KAJ6035536.1"/>
    </source>
</evidence>
<comment type="caution">
    <text evidence="13">The sequence shown here is derived from an EMBL/GenBank/DDBJ whole genome shotgun (WGS) entry which is preliminary data.</text>
</comment>
<evidence type="ECO:0000256" key="3">
    <source>
        <dbReference type="ARBA" id="ARBA00008072"/>
    </source>
</evidence>
<dbReference type="GO" id="GO:0003939">
    <property type="term" value="F:L-iditol 2-dehydrogenase (NAD+) activity"/>
    <property type="evidence" value="ECO:0007669"/>
    <property type="project" value="TreeGrafter"/>
</dbReference>